<evidence type="ECO:0000313" key="2">
    <source>
        <dbReference type="Proteomes" id="UP000828390"/>
    </source>
</evidence>
<accession>A0A9D4E6L7</accession>
<dbReference type="EMBL" id="JAIWYP010000009">
    <property type="protein sequence ID" value="KAH3773219.1"/>
    <property type="molecule type" value="Genomic_DNA"/>
</dbReference>
<comment type="caution">
    <text evidence="1">The sequence shown here is derived from an EMBL/GenBank/DDBJ whole genome shotgun (WGS) entry which is preliminary data.</text>
</comment>
<dbReference type="Proteomes" id="UP000828390">
    <property type="component" value="Unassembled WGS sequence"/>
</dbReference>
<name>A0A9D4E6L7_DREPO</name>
<evidence type="ECO:0000313" key="1">
    <source>
        <dbReference type="EMBL" id="KAH3773219.1"/>
    </source>
</evidence>
<dbReference type="AlphaFoldDB" id="A0A9D4E6L7"/>
<protein>
    <submittedName>
        <fullName evidence="1">Uncharacterized protein</fullName>
    </submittedName>
</protein>
<sequence>MTITTTMMTIATVPPAPAPMYMIREEEVLSSLLLMSPIPGDGVLVAVDVVMKEVDVVFVVAVVVVRNVVDDVVVDVDVDDEVGVKAAIEMNCIKPLNIIYS</sequence>
<reference evidence="1" key="1">
    <citation type="journal article" date="2019" name="bioRxiv">
        <title>The Genome of the Zebra Mussel, Dreissena polymorpha: A Resource for Invasive Species Research.</title>
        <authorList>
            <person name="McCartney M.A."/>
            <person name="Auch B."/>
            <person name="Kono T."/>
            <person name="Mallez S."/>
            <person name="Zhang Y."/>
            <person name="Obille A."/>
            <person name="Becker A."/>
            <person name="Abrahante J.E."/>
            <person name="Garbe J."/>
            <person name="Badalamenti J.P."/>
            <person name="Herman A."/>
            <person name="Mangelson H."/>
            <person name="Liachko I."/>
            <person name="Sullivan S."/>
            <person name="Sone E.D."/>
            <person name="Koren S."/>
            <person name="Silverstein K.A.T."/>
            <person name="Beckman K.B."/>
            <person name="Gohl D.M."/>
        </authorList>
    </citation>
    <scope>NUCLEOTIDE SEQUENCE</scope>
    <source>
        <strain evidence="1">Duluth1</strain>
        <tissue evidence="1">Whole animal</tissue>
    </source>
</reference>
<reference evidence="1" key="2">
    <citation type="submission" date="2020-11" db="EMBL/GenBank/DDBJ databases">
        <authorList>
            <person name="McCartney M.A."/>
            <person name="Auch B."/>
            <person name="Kono T."/>
            <person name="Mallez S."/>
            <person name="Becker A."/>
            <person name="Gohl D.M."/>
            <person name="Silverstein K.A.T."/>
            <person name="Koren S."/>
            <person name="Bechman K.B."/>
            <person name="Herman A."/>
            <person name="Abrahante J.E."/>
            <person name="Garbe J."/>
        </authorList>
    </citation>
    <scope>NUCLEOTIDE SEQUENCE</scope>
    <source>
        <strain evidence="1">Duluth1</strain>
        <tissue evidence="1">Whole animal</tissue>
    </source>
</reference>
<proteinExistence type="predicted"/>
<gene>
    <name evidence="1" type="ORF">DPMN_174576</name>
</gene>
<keyword evidence="2" id="KW-1185">Reference proteome</keyword>
<organism evidence="1 2">
    <name type="scientific">Dreissena polymorpha</name>
    <name type="common">Zebra mussel</name>
    <name type="synonym">Mytilus polymorpha</name>
    <dbReference type="NCBI Taxonomy" id="45954"/>
    <lineage>
        <taxon>Eukaryota</taxon>
        <taxon>Metazoa</taxon>
        <taxon>Spiralia</taxon>
        <taxon>Lophotrochozoa</taxon>
        <taxon>Mollusca</taxon>
        <taxon>Bivalvia</taxon>
        <taxon>Autobranchia</taxon>
        <taxon>Heteroconchia</taxon>
        <taxon>Euheterodonta</taxon>
        <taxon>Imparidentia</taxon>
        <taxon>Neoheterodontei</taxon>
        <taxon>Myida</taxon>
        <taxon>Dreissenoidea</taxon>
        <taxon>Dreissenidae</taxon>
        <taxon>Dreissena</taxon>
    </lineage>
</organism>